<name>A0ABR7N4Z6_9FIRM</name>
<dbReference type="Proteomes" id="UP000606193">
    <property type="component" value="Unassembled WGS sequence"/>
</dbReference>
<sequence length="148" mass="17438">MKNTRLNLNNQKDMSRNKAHNQKIHTLGKLDWTIYDCISSDHLTDEVIITNEQLLHIKNRHPEACDDVLEYIRKILESPDYIIRDKRPNTGLVVKKVINNNEAMLFVLKICTQSDKAGYKNSIITGWKITEKRLNNYLRNKEVIYKKE</sequence>
<comment type="caution">
    <text evidence="2">The sequence shown here is derived from an EMBL/GenBank/DDBJ whole genome shotgun (WGS) entry which is preliminary data.</text>
</comment>
<reference evidence="2 3" key="1">
    <citation type="submission" date="2020-08" db="EMBL/GenBank/DDBJ databases">
        <title>Genome public.</title>
        <authorList>
            <person name="Liu C."/>
            <person name="Sun Q."/>
        </authorList>
    </citation>
    <scope>NUCLEOTIDE SEQUENCE [LARGE SCALE GENOMIC DNA]</scope>
    <source>
        <strain evidence="2 3">NSJ-37</strain>
    </source>
</reference>
<accession>A0ABR7N4Z6</accession>
<organism evidence="2 3">
    <name type="scientific">Jutongia huaianensis</name>
    <dbReference type="NCBI Taxonomy" id="2763668"/>
    <lineage>
        <taxon>Bacteria</taxon>
        <taxon>Bacillati</taxon>
        <taxon>Bacillota</taxon>
        <taxon>Clostridia</taxon>
        <taxon>Lachnospirales</taxon>
        <taxon>Lachnospiraceae</taxon>
        <taxon>Jutongia</taxon>
    </lineage>
</organism>
<evidence type="ECO:0000259" key="1">
    <source>
        <dbReference type="Pfam" id="PF18812"/>
    </source>
</evidence>
<dbReference type="InterPro" id="IPR041301">
    <property type="entry name" value="PBECR3"/>
</dbReference>
<protein>
    <recommendedName>
        <fullName evidence="1">Phage-Barnase-EndoU-ColicinE5/D-RelE like nuclease 3 domain-containing protein</fullName>
    </recommendedName>
</protein>
<dbReference type="RefSeq" id="WP_249298653.1">
    <property type="nucleotide sequence ID" value="NZ_JACRSX010000037.1"/>
</dbReference>
<dbReference type="EMBL" id="JACRSX010000037">
    <property type="protein sequence ID" value="MBC8563668.1"/>
    <property type="molecule type" value="Genomic_DNA"/>
</dbReference>
<gene>
    <name evidence="2" type="ORF">H8704_13780</name>
</gene>
<feature type="domain" description="Phage-Barnase-EndoU-ColicinE5/D-RelE like nuclease 3" evidence="1">
    <location>
        <begin position="45"/>
        <end position="135"/>
    </location>
</feature>
<proteinExistence type="predicted"/>
<keyword evidence="3" id="KW-1185">Reference proteome</keyword>
<evidence type="ECO:0000313" key="3">
    <source>
        <dbReference type="Proteomes" id="UP000606193"/>
    </source>
</evidence>
<evidence type="ECO:0000313" key="2">
    <source>
        <dbReference type="EMBL" id="MBC8563668.1"/>
    </source>
</evidence>
<dbReference type="Pfam" id="PF18812">
    <property type="entry name" value="PBECR3"/>
    <property type="match status" value="1"/>
</dbReference>